<gene>
    <name evidence="1" type="ORF">PECAL_1P18610</name>
</gene>
<feature type="non-terminal residue" evidence="1">
    <location>
        <position position="1"/>
    </location>
</feature>
<comment type="caution">
    <text evidence="1">The sequence shown here is derived from an EMBL/GenBank/DDBJ whole genome shotgun (WGS) entry which is preliminary data.</text>
</comment>
<proteinExistence type="predicted"/>
<evidence type="ECO:0000313" key="2">
    <source>
        <dbReference type="Proteomes" id="UP000789595"/>
    </source>
</evidence>
<reference evidence="1" key="1">
    <citation type="submission" date="2021-11" db="EMBL/GenBank/DDBJ databases">
        <authorList>
            <consortium name="Genoscope - CEA"/>
            <person name="William W."/>
        </authorList>
    </citation>
    <scope>NUCLEOTIDE SEQUENCE</scope>
</reference>
<dbReference type="Proteomes" id="UP000789595">
    <property type="component" value="Unassembled WGS sequence"/>
</dbReference>
<dbReference type="EMBL" id="CAKKNE010000001">
    <property type="protein sequence ID" value="CAH0365421.1"/>
    <property type="molecule type" value="Genomic_DNA"/>
</dbReference>
<sequence>AVELVAVLHVDVGGRLVAAHARAVEEEAQGSRRDALARRVRVEDLVELRRLLDLEEGLLARLVADADVEAALAALLLLGLLVLRVGHRFVAAAVSLCAFRRGPCLRGASRRFRGPAALSAVGAGCSMTVSHCGRPAVAAPGALRVRSVPPCSALRSGAAEGSALSRSRLDHVCDVKILNWPVEALLRAQNA</sequence>
<feature type="non-terminal residue" evidence="1">
    <location>
        <position position="191"/>
    </location>
</feature>
<dbReference type="AlphaFoldDB" id="A0A8J2S8P7"/>
<name>A0A8J2S8P7_9STRA</name>
<evidence type="ECO:0000313" key="1">
    <source>
        <dbReference type="EMBL" id="CAH0365421.1"/>
    </source>
</evidence>
<organism evidence="1 2">
    <name type="scientific">Pelagomonas calceolata</name>
    <dbReference type="NCBI Taxonomy" id="35677"/>
    <lineage>
        <taxon>Eukaryota</taxon>
        <taxon>Sar</taxon>
        <taxon>Stramenopiles</taxon>
        <taxon>Ochrophyta</taxon>
        <taxon>Pelagophyceae</taxon>
        <taxon>Pelagomonadales</taxon>
        <taxon>Pelagomonadaceae</taxon>
        <taxon>Pelagomonas</taxon>
    </lineage>
</organism>
<protein>
    <submittedName>
        <fullName evidence="1">Uncharacterized protein</fullName>
    </submittedName>
</protein>
<keyword evidence="2" id="KW-1185">Reference proteome</keyword>
<accession>A0A8J2S8P7</accession>